<sequence>MSLKTEIRELLLDKLALQYSKYENYEVTYNHMSEALFYSTIDDLCTKNMPAHFTGFLKKNPEAFKIPDKDTIINALIDTKLEVAVTPKGNADAPVDGKYFAKPFITEMTLRSLLEKFDDNSDSDSNRQYYFQSQNDNLQHIVELGCPIPRKLPISENTRLFGFQNAANLWIGNKGTTSRLHSDNFDNIYVQVSGVKRIHLIPPCYSSELEEKMLIPCTYNESMELIEDTDTRPVLFPTLDPETLEDERKLAAFPMVVVDLYPGDVLFLPALWYHQITILGPDVNISLNYWHKPFEDEVRWADWNFCRQIGQLIK</sequence>
<dbReference type="AlphaFoldDB" id="A0AAV5RP12"/>
<dbReference type="InterPro" id="IPR041667">
    <property type="entry name" value="Cupin_8"/>
</dbReference>
<reference evidence="2 3" key="1">
    <citation type="journal article" date="2023" name="Elife">
        <title>Identification of key yeast species and microbe-microbe interactions impacting larval growth of Drosophila in the wild.</title>
        <authorList>
            <person name="Mure A."/>
            <person name="Sugiura Y."/>
            <person name="Maeda R."/>
            <person name="Honda K."/>
            <person name="Sakurai N."/>
            <person name="Takahashi Y."/>
            <person name="Watada M."/>
            <person name="Katoh T."/>
            <person name="Gotoh A."/>
            <person name="Gotoh Y."/>
            <person name="Taniguchi I."/>
            <person name="Nakamura K."/>
            <person name="Hayashi T."/>
            <person name="Katayama T."/>
            <person name="Uemura T."/>
            <person name="Hattori Y."/>
        </authorList>
    </citation>
    <scope>NUCLEOTIDE SEQUENCE [LARGE SCALE GENOMIC DNA]</scope>
    <source>
        <strain evidence="2 3">SB-73</strain>
    </source>
</reference>
<proteinExistence type="predicted"/>
<organism evidence="2 3">
    <name type="scientific">Starmerella bacillaris</name>
    <name type="common">Yeast</name>
    <name type="synonym">Candida zemplinina</name>
    <dbReference type="NCBI Taxonomy" id="1247836"/>
    <lineage>
        <taxon>Eukaryota</taxon>
        <taxon>Fungi</taxon>
        <taxon>Dikarya</taxon>
        <taxon>Ascomycota</taxon>
        <taxon>Saccharomycotina</taxon>
        <taxon>Dipodascomycetes</taxon>
        <taxon>Dipodascales</taxon>
        <taxon>Trichomonascaceae</taxon>
        <taxon>Starmerella</taxon>
    </lineage>
</organism>
<dbReference type="EMBL" id="BTGC01000008">
    <property type="protein sequence ID" value="GMM53304.1"/>
    <property type="molecule type" value="Genomic_DNA"/>
</dbReference>
<dbReference type="InterPro" id="IPR003347">
    <property type="entry name" value="JmjC_dom"/>
</dbReference>
<dbReference type="InterPro" id="IPR014710">
    <property type="entry name" value="RmlC-like_jellyroll"/>
</dbReference>
<keyword evidence="3" id="KW-1185">Reference proteome</keyword>
<dbReference type="SMART" id="SM00558">
    <property type="entry name" value="JmjC"/>
    <property type="match status" value="1"/>
</dbReference>
<dbReference type="PANTHER" id="PTHR12461">
    <property type="entry name" value="HYPOXIA-INDUCIBLE FACTOR 1 ALPHA INHIBITOR-RELATED"/>
    <property type="match status" value="1"/>
</dbReference>
<dbReference type="Pfam" id="PF13621">
    <property type="entry name" value="Cupin_8"/>
    <property type="match status" value="1"/>
</dbReference>
<dbReference type="SUPFAM" id="SSF51197">
    <property type="entry name" value="Clavaminate synthase-like"/>
    <property type="match status" value="1"/>
</dbReference>
<gene>
    <name evidence="2" type="ORF">DASB73_042670</name>
</gene>
<feature type="domain" description="JmjC" evidence="1">
    <location>
        <begin position="121"/>
        <end position="306"/>
    </location>
</feature>
<protein>
    <recommendedName>
        <fullName evidence="1">JmjC domain-containing protein</fullName>
    </recommendedName>
</protein>
<evidence type="ECO:0000259" key="1">
    <source>
        <dbReference type="PROSITE" id="PS51184"/>
    </source>
</evidence>
<dbReference type="PROSITE" id="PS51184">
    <property type="entry name" value="JMJC"/>
    <property type="match status" value="1"/>
</dbReference>
<name>A0AAV5RP12_STABA</name>
<accession>A0AAV5RP12</accession>
<comment type="caution">
    <text evidence="2">The sequence shown here is derived from an EMBL/GenBank/DDBJ whole genome shotgun (WGS) entry which is preliminary data.</text>
</comment>
<dbReference type="Gene3D" id="2.60.120.10">
    <property type="entry name" value="Jelly Rolls"/>
    <property type="match status" value="1"/>
</dbReference>
<evidence type="ECO:0000313" key="3">
    <source>
        <dbReference type="Proteomes" id="UP001362899"/>
    </source>
</evidence>
<dbReference type="Proteomes" id="UP001362899">
    <property type="component" value="Unassembled WGS sequence"/>
</dbReference>
<dbReference type="PANTHER" id="PTHR12461:SF105">
    <property type="entry name" value="HYPOXIA-INDUCIBLE FACTOR 1-ALPHA INHIBITOR"/>
    <property type="match status" value="1"/>
</dbReference>
<evidence type="ECO:0000313" key="2">
    <source>
        <dbReference type="EMBL" id="GMM53304.1"/>
    </source>
</evidence>